<keyword evidence="4" id="KW-1003">Cell membrane</keyword>
<feature type="transmembrane region" description="Helical" evidence="8">
    <location>
        <begin position="21"/>
        <end position="54"/>
    </location>
</feature>
<feature type="transmembrane region" description="Helical" evidence="8">
    <location>
        <begin position="194"/>
        <end position="221"/>
    </location>
</feature>
<feature type="transmembrane region" description="Helical" evidence="8">
    <location>
        <begin position="60"/>
        <end position="82"/>
    </location>
</feature>
<dbReference type="PANTHER" id="PTHR34979">
    <property type="entry name" value="INNER MEMBRANE PROTEIN YGAZ"/>
    <property type="match status" value="1"/>
</dbReference>
<keyword evidence="7 8" id="KW-0472">Membrane</keyword>
<evidence type="ECO:0000313" key="10">
    <source>
        <dbReference type="Proteomes" id="UP001500804"/>
    </source>
</evidence>
<dbReference type="EMBL" id="BAABJO010000019">
    <property type="protein sequence ID" value="GAA5128593.1"/>
    <property type="molecule type" value="Genomic_DNA"/>
</dbReference>
<comment type="subcellular location">
    <subcellularLocation>
        <location evidence="1">Cell membrane</location>
        <topology evidence="1">Multi-pass membrane protein</topology>
    </subcellularLocation>
</comment>
<accession>A0ABP9NPH7</accession>
<dbReference type="InterPro" id="IPR011606">
    <property type="entry name" value="Brnchd-chn_aa_trnsp_permease"/>
</dbReference>
<evidence type="ECO:0000256" key="1">
    <source>
        <dbReference type="ARBA" id="ARBA00004651"/>
    </source>
</evidence>
<sequence length="231" mass="23155">MRSFSRTLAALHRDDLRDALALAAAIAVVGASFGALAGTAGVPFVLMVALSVVVFAGASQFLVVAVVAAGGNVFAAVAAGLLMNARHVPFGLAIGGTIADRWPARLLGAHLLVDEVVAFSRARGSGPRGRTAYWTCGFLLFAFWNAGAVVGRLAGSAIPDPAAFGVDAAFPAALLALLLPALRRADARRVGLAAAVVALAAAPFLPAGVPVIVGLVGLLAARTATVARGES</sequence>
<name>A0ABP9NPH7_9PSEU</name>
<comment type="similarity">
    <text evidence="2">Belongs to the AzlC family.</text>
</comment>
<evidence type="ECO:0000256" key="6">
    <source>
        <dbReference type="ARBA" id="ARBA00022989"/>
    </source>
</evidence>
<dbReference type="RefSeq" id="WP_345607535.1">
    <property type="nucleotide sequence ID" value="NZ_BAABJO010000019.1"/>
</dbReference>
<dbReference type="Pfam" id="PF03591">
    <property type="entry name" value="AzlC"/>
    <property type="match status" value="1"/>
</dbReference>
<evidence type="ECO:0000256" key="3">
    <source>
        <dbReference type="ARBA" id="ARBA00022448"/>
    </source>
</evidence>
<evidence type="ECO:0000256" key="7">
    <source>
        <dbReference type="ARBA" id="ARBA00023136"/>
    </source>
</evidence>
<evidence type="ECO:0000256" key="4">
    <source>
        <dbReference type="ARBA" id="ARBA00022475"/>
    </source>
</evidence>
<dbReference type="PANTHER" id="PTHR34979:SF1">
    <property type="entry name" value="INNER MEMBRANE PROTEIN YGAZ"/>
    <property type="match status" value="1"/>
</dbReference>
<keyword evidence="3" id="KW-0813">Transport</keyword>
<feature type="transmembrane region" description="Helical" evidence="8">
    <location>
        <begin position="131"/>
        <end position="150"/>
    </location>
</feature>
<evidence type="ECO:0000256" key="5">
    <source>
        <dbReference type="ARBA" id="ARBA00022692"/>
    </source>
</evidence>
<evidence type="ECO:0000313" key="9">
    <source>
        <dbReference type="EMBL" id="GAA5128593.1"/>
    </source>
</evidence>
<gene>
    <name evidence="9" type="ORF">GCM10023320_47780</name>
</gene>
<protein>
    <submittedName>
        <fullName evidence="9">AzlC family ABC transporter permease</fullName>
    </submittedName>
</protein>
<dbReference type="Proteomes" id="UP001500804">
    <property type="component" value="Unassembled WGS sequence"/>
</dbReference>
<reference evidence="10" key="1">
    <citation type="journal article" date="2019" name="Int. J. Syst. Evol. Microbiol.">
        <title>The Global Catalogue of Microorganisms (GCM) 10K type strain sequencing project: providing services to taxonomists for standard genome sequencing and annotation.</title>
        <authorList>
            <consortium name="The Broad Institute Genomics Platform"/>
            <consortium name="The Broad Institute Genome Sequencing Center for Infectious Disease"/>
            <person name="Wu L."/>
            <person name="Ma J."/>
        </authorList>
    </citation>
    <scope>NUCLEOTIDE SEQUENCE [LARGE SCALE GENOMIC DNA]</scope>
    <source>
        <strain evidence="10">JCM 18302</strain>
    </source>
</reference>
<keyword evidence="10" id="KW-1185">Reference proteome</keyword>
<evidence type="ECO:0000256" key="8">
    <source>
        <dbReference type="SAM" id="Phobius"/>
    </source>
</evidence>
<keyword evidence="5 8" id="KW-0812">Transmembrane</keyword>
<keyword evidence="6 8" id="KW-1133">Transmembrane helix</keyword>
<evidence type="ECO:0000256" key="2">
    <source>
        <dbReference type="ARBA" id="ARBA00010735"/>
    </source>
</evidence>
<feature type="transmembrane region" description="Helical" evidence="8">
    <location>
        <begin position="162"/>
        <end position="182"/>
    </location>
</feature>
<organism evidence="9 10">
    <name type="scientific">Pseudonocardia adelaidensis</name>
    <dbReference type="NCBI Taxonomy" id="648754"/>
    <lineage>
        <taxon>Bacteria</taxon>
        <taxon>Bacillati</taxon>
        <taxon>Actinomycetota</taxon>
        <taxon>Actinomycetes</taxon>
        <taxon>Pseudonocardiales</taxon>
        <taxon>Pseudonocardiaceae</taxon>
        <taxon>Pseudonocardia</taxon>
    </lineage>
</organism>
<comment type="caution">
    <text evidence="9">The sequence shown here is derived from an EMBL/GenBank/DDBJ whole genome shotgun (WGS) entry which is preliminary data.</text>
</comment>
<proteinExistence type="inferred from homology"/>